<evidence type="ECO:0000313" key="3">
    <source>
        <dbReference type="Proteomes" id="UP000464657"/>
    </source>
</evidence>
<dbReference type="AlphaFoldDB" id="A0A7L4ZE56"/>
<evidence type="ECO:0000313" key="2">
    <source>
        <dbReference type="EMBL" id="QHI35038.1"/>
    </source>
</evidence>
<sequence length="178" mass="19997">MKKALFLMTVFLLSFGAVNAQDWEKYKAEDLSFIAYYPQEPKRTVQKVSTAVGELDMHMIMHAPTSGDDNAVYSVIRSDYPKSQFTNADDEYNATVLDGAVEGAVSNVKGKLEFDNKVKFNGYPGRSIKIEIQGGFIYINAYLVENSMFITQVICLTSNDGNKSIDRFLNSFEIIKTK</sequence>
<dbReference type="RefSeq" id="WP_160127815.1">
    <property type="nucleotide sequence ID" value="NZ_CP019288.1"/>
</dbReference>
<accession>A0A7L4ZE56</accession>
<dbReference type="OrthoDB" id="1437577at2"/>
<keyword evidence="1" id="KW-0732">Signal</keyword>
<dbReference type="KEGG" id="kan:IMCC3317_03840"/>
<dbReference type="Proteomes" id="UP000464657">
    <property type="component" value="Chromosome"/>
</dbReference>
<gene>
    <name evidence="2" type="ORF">IMCC3317_03840</name>
</gene>
<dbReference type="EMBL" id="CP019288">
    <property type="protein sequence ID" value="QHI35038.1"/>
    <property type="molecule type" value="Genomic_DNA"/>
</dbReference>
<feature type="signal peptide" evidence="1">
    <location>
        <begin position="1"/>
        <end position="20"/>
    </location>
</feature>
<name>A0A7L4ZE56_9FLAO</name>
<protein>
    <submittedName>
        <fullName evidence="2">Uncharacterized protein</fullName>
    </submittedName>
</protein>
<keyword evidence="3" id="KW-1185">Reference proteome</keyword>
<proteinExistence type="predicted"/>
<organism evidence="2 3">
    <name type="scientific">Kordia antarctica</name>
    <dbReference type="NCBI Taxonomy" id="1218801"/>
    <lineage>
        <taxon>Bacteria</taxon>
        <taxon>Pseudomonadati</taxon>
        <taxon>Bacteroidota</taxon>
        <taxon>Flavobacteriia</taxon>
        <taxon>Flavobacteriales</taxon>
        <taxon>Flavobacteriaceae</taxon>
        <taxon>Kordia</taxon>
    </lineage>
</organism>
<reference evidence="2 3" key="1">
    <citation type="journal article" date="2013" name="Int. J. Syst. Evol. Microbiol.">
        <title>Kordia antarctica sp. nov., isolated from Antarctic seawater.</title>
        <authorList>
            <person name="Baek K."/>
            <person name="Choi A."/>
            <person name="Kang I."/>
            <person name="Lee K."/>
            <person name="Cho J.C."/>
        </authorList>
    </citation>
    <scope>NUCLEOTIDE SEQUENCE [LARGE SCALE GENOMIC DNA]</scope>
    <source>
        <strain evidence="2 3">IMCC3317</strain>
    </source>
</reference>
<evidence type="ECO:0000256" key="1">
    <source>
        <dbReference type="SAM" id="SignalP"/>
    </source>
</evidence>
<feature type="chain" id="PRO_5029566778" evidence="1">
    <location>
        <begin position="21"/>
        <end position="178"/>
    </location>
</feature>